<protein>
    <submittedName>
        <fullName evidence="2">ILA protein</fullName>
    </submittedName>
</protein>
<keyword evidence="3" id="KW-1185">Reference proteome</keyword>
<dbReference type="GO" id="GO:0016491">
    <property type="term" value="F:oxidoreductase activity"/>
    <property type="evidence" value="ECO:0007669"/>
    <property type="project" value="TreeGrafter"/>
</dbReference>
<proteinExistence type="predicted"/>
<dbReference type="InterPro" id="IPR016024">
    <property type="entry name" value="ARM-type_fold"/>
</dbReference>
<keyword evidence="1" id="KW-0472">Membrane</keyword>
<dbReference type="PANTHER" id="PTHR12697">
    <property type="entry name" value="PBS LYASE HEAT-LIKE PROTEIN"/>
    <property type="match status" value="1"/>
</dbReference>
<dbReference type="Proteomes" id="UP000604046">
    <property type="component" value="Unassembled WGS sequence"/>
</dbReference>
<dbReference type="PANTHER" id="PTHR12697:SF38">
    <property type="entry name" value="PBS LYASE HEAT DOMAIN PROTEIN REPEAT-CONTAINING PROTEIN"/>
    <property type="match status" value="1"/>
</dbReference>
<evidence type="ECO:0000256" key="1">
    <source>
        <dbReference type="SAM" id="Phobius"/>
    </source>
</evidence>
<dbReference type="InterPro" id="IPR004155">
    <property type="entry name" value="PBS_lyase_HEAT"/>
</dbReference>
<dbReference type="Gene3D" id="1.25.10.10">
    <property type="entry name" value="Leucine-rich Repeat Variant"/>
    <property type="match status" value="6"/>
</dbReference>
<keyword evidence="1" id="KW-1133">Transmembrane helix</keyword>
<reference evidence="2" key="1">
    <citation type="submission" date="2021-02" db="EMBL/GenBank/DDBJ databases">
        <authorList>
            <person name="Dougan E. K."/>
            <person name="Rhodes N."/>
            <person name="Thang M."/>
            <person name="Chan C."/>
        </authorList>
    </citation>
    <scope>NUCLEOTIDE SEQUENCE</scope>
</reference>
<evidence type="ECO:0000313" key="2">
    <source>
        <dbReference type="EMBL" id="CAE7364001.1"/>
    </source>
</evidence>
<comment type="caution">
    <text evidence="2">The sequence shown here is derived from an EMBL/GenBank/DDBJ whole genome shotgun (WGS) entry which is preliminary data.</text>
</comment>
<keyword evidence="1" id="KW-0812">Transmembrane</keyword>
<organism evidence="2 3">
    <name type="scientific">Symbiodinium natans</name>
    <dbReference type="NCBI Taxonomy" id="878477"/>
    <lineage>
        <taxon>Eukaryota</taxon>
        <taxon>Sar</taxon>
        <taxon>Alveolata</taxon>
        <taxon>Dinophyceae</taxon>
        <taxon>Suessiales</taxon>
        <taxon>Symbiodiniaceae</taxon>
        <taxon>Symbiodinium</taxon>
    </lineage>
</organism>
<dbReference type="EMBL" id="CAJNDS010002187">
    <property type="protein sequence ID" value="CAE7364001.1"/>
    <property type="molecule type" value="Genomic_DNA"/>
</dbReference>
<accession>A0A812PVA2</accession>
<name>A0A812PVA2_9DINO</name>
<feature type="transmembrane region" description="Helical" evidence="1">
    <location>
        <begin position="1154"/>
        <end position="1179"/>
    </location>
</feature>
<gene>
    <name evidence="2" type="primary">ILA</name>
    <name evidence="2" type="ORF">SNAT2548_LOCUS19681</name>
</gene>
<dbReference type="AlphaFoldDB" id="A0A812PVA2"/>
<dbReference type="SMART" id="SM00567">
    <property type="entry name" value="EZ_HEAT"/>
    <property type="match status" value="19"/>
</dbReference>
<dbReference type="SUPFAM" id="SSF48371">
    <property type="entry name" value="ARM repeat"/>
    <property type="match status" value="2"/>
</dbReference>
<evidence type="ECO:0000313" key="3">
    <source>
        <dbReference type="Proteomes" id="UP000604046"/>
    </source>
</evidence>
<feature type="transmembrane region" description="Helical" evidence="1">
    <location>
        <begin position="80"/>
        <end position="105"/>
    </location>
</feature>
<dbReference type="InterPro" id="IPR011989">
    <property type="entry name" value="ARM-like"/>
</dbReference>
<dbReference type="Pfam" id="PF13646">
    <property type="entry name" value="HEAT_2"/>
    <property type="match status" value="7"/>
</dbReference>
<sequence>MSAASLGLFPGRPAKIFIRVDSCEGGVDAAASTARAISQIVASRPVLRFFGGDAARQAEGSRLLYDGQDLGQQSSDATKLIVASCLTAFLGILSAFATCGGLIYMQQRMRPTFGRTLRNLARRRTSAFPKSISMRVLVATLIHQLHPRIVAANDGPLARILTAGNEELHFLTAELARALIEIACIAQTVKALEWATAVIEAASEVGSAYPVYSVAVAASLTIGDEHVPVRRALALALEGEGAAGSPPLLHVQMATLSRNVGTRIEAVEALASLGAAAEPAVGDLQTALRDRDKDVRRAAAEALGRLGAAAEPAAGDLQTALRDRDKDVRGAAAEALGSLGAAAEPAVGDLQTALRDWDADARRAAAEALGRLGAAAEPAVGDLQRALRDGDKDVRRAAAEALGRLAAVGHLQTALRDRDKDVRRAAAEALGRLGAAAEPAVGDLQRAFRDGDEGVRGAAAVALFTLAAVGHLQTALRDRDKDVRRAAAEALGRLGAAAEPAVGDLQMVLRDGGWRVRRAAAEALGRLGAASEFAVGAMGRLAAVGHLQTALRDRDKDVRRAAAEALGSLGAAAAPAVGDLQRALRDGDEGVRGAAAAALGRLGAAAKPAVGDLLRALRDGDEGVRGAAAEALGRLGAAAEPAIGDLLRALRDGDEGMRGAAAEALGRLGAAAEPAVGDLQMVLRDGGWRVRRAAAEALGSLGAAAEPAVGDLQTALRDWDADARRAAAEALGRLGAAAAVGDLQTALRHWDADVRRAAAEALGRLGAAAEPAVGDLQTALRDRDKDVRRAAAEALGRLGAAAEPAVGDLQRALRDGDEGVRGAAAEALGRLGAAAEPAVGDLQRALRDRGWRVRRAAAGALALLDGSVHALIASDNHGLVHRLGEAALQQACEAFPVEMPCFADFVRSLQGLLAPATCDPFVAEMAWEWRALLVLPSPWTLVSAAVAFIVTSTRPSLAELLAQPHCIVRCHSDIHQGCKLWTWKLPARIRRHHSWDSWKNWRKWWLVTHLARCCSLRSWEALRNWLSAFRERQTFIQVLQAQDVERLQAAAQLYHYATRLEAVQKPDFFDPAVLAVFRHLGISVLPAKSQDGEPSGGLQFVSSDVLRPLLVNVAAMEEAAFQALDVTSYDKSPPVPVLRPGWPLIDAATVSLHIVLLILMAFWPLALLCISEVSAAPFLGRSPMDGLTMSHFNVRFPQLSSVLLRTSPVPRHRVSRDGRGYP</sequence>